<sequence length="115" mass="13462">MMSYFGEQRVILLTQYAMKDRKVGRFVRARYYNNIKSFTSDPTDRDIIEEHLIREKWLKRSDDNKRSISITEEGLCVLRTGLIETEVRAMLNNYIMVAFSIAAFVISVLAFISKN</sequence>
<evidence type="ECO:0000313" key="3">
    <source>
        <dbReference type="Proteomes" id="UP000284660"/>
    </source>
</evidence>
<keyword evidence="1" id="KW-0472">Membrane</keyword>
<dbReference type="EMBL" id="QSJN01000007">
    <property type="protein sequence ID" value="RHD74049.1"/>
    <property type="molecule type" value="Genomic_DNA"/>
</dbReference>
<proteinExistence type="predicted"/>
<evidence type="ECO:0000256" key="1">
    <source>
        <dbReference type="SAM" id="Phobius"/>
    </source>
</evidence>
<comment type="caution">
    <text evidence="2">The sequence shown here is derived from an EMBL/GenBank/DDBJ whole genome shotgun (WGS) entry which is preliminary data.</text>
</comment>
<protein>
    <submittedName>
        <fullName evidence="2">Uncharacterized protein</fullName>
    </submittedName>
</protein>
<dbReference type="AlphaFoldDB" id="A0A8B3BAV9"/>
<gene>
    <name evidence="2" type="ORF">DW782_13060</name>
</gene>
<accession>A0A8B3BAV9</accession>
<keyword evidence="1" id="KW-0812">Transmembrane</keyword>
<dbReference type="Proteomes" id="UP000284660">
    <property type="component" value="Unassembled WGS sequence"/>
</dbReference>
<reference evidence="2 3" key="1">
    <citation type="submission" date="2018-08" db="EMBL/GenBank/DDBJ databases">
        <title>A genome reference for cultivated species of the human gut microbiota.</title>
        <authorList>
            <person name="Zou Y."/>
            <person name="Xue W."/>
            <person name="Luo G."/>
        </authorList>
    </citation>
    <scope>NUCLEOTIDE SEQUENCE [LARGE SCALE GENOMIC DNA]</scope>
    <source>
        <strain evidence="2 3">AM30-4</strain>
    </source>
</reference>
<name>A0A8B3BAV9_PARDI</name>
<evidence type="ECO:0000313" key="2">
    <source>
        <dbReference type="EMBL" id="RHD74049.1"/>
    </source>
</evidence>
<organism evidence="2 3">
    <name type="scientific">Parabacteroides distasonis</name>
    <dbReference type="NCBI Taxonomy" id="823"/>
    <lineage>
        <taxon>Bacteria</taxon>
        <taxon>Pseudomonadati</taxon>
        <taxon>Bacteroidota</taxon>
        <taxon>Bacteroidia</taxon>
        <taxon>Bacteroidales</taxon>
        <taxon>Tannerellaceae</taxon>
        <taxon>Parabacteroides</taxon>
    </lineage>
</organism>
<feature type="transmembrane region" description="Helical" evidence="1">
    <location>
        <begin position="94"/>
        <end position="112"/>
    </location>
</feature>
<keyword evidence="1" id="KW-1133">Transmembrane helix</keyword>